<evidence type="ECO:0000313" key="7">
    <source>
        <dbReference type="EMBL" id="TQL99370.1"/>
    </source>
</evidence>
<feature type="repeat" description="WD" evidence="3">
    <location>
        <begin position="653"/>
        <end position="694"/>
    </location>
</feature>
<comment type="caution">
    <text evidence="7">The sequence shown here is derived from an EMBL/GenBank/DDBJ whole genome shotgun (WGS) entry which is preliminary data.</text>
</comment>
<dbReference type="InterPro" id="IPR027417">
    <property type="entry name" value="P-loop_NTPase"/>
</dbReference>
<keyword evidence="5" id="KW-1133">Transmembrane helix</keyword>
<dbReference type="InterPro" id="IPR050349">
    <property type="entry name" value="WD_LIS1/nudF_dynein_reg"/>
</dbReference>
<dbReference type="PROSITE" id="PS00678">
    <property type="entry name" value="WD_REPEATS_1"/>
    <property type="match status" value="5"/>
</dbReference>
<evidence type="ECO:0000313" key="8">
    <source>
        <dbReference type="Proteomes" id="UP000316096"/>
    </source>
</evidence>
<dbReference type="Pfam" id="PF20703">
    <property type="entry name" value="nSTAND1"/>
    <property type="match status" value="1"/>
</dbReference>
<dbReference type="CDD" id="cd00200">
    <property type="entry name" value="WD40"/>
    <property type="match status" value="2"/>
</dbReference>
<gene>
    <name evidence="7" type="ORF">FB559_5050</name>
</gene>
<evidence type="ECO:0000256" key="2">
    <source>
        <dbReference type="ARBA" id="ARBA00022737"/>
    </source>
</evidence>
<dbReference type="InterPro" id="IPR011047">
    <property type="entry name" value="Quinoprotein_ADH-like_sf"/>
</dbReference>
<dbReference type="SUPFAM" id="SSF52540">
    <property type="entry name" value="P-loop containing nucleoside triphosphate hydrolases"/>
    <property type="match status" value="1"/>
</dbReference>
<evidence type="ECO:0000256" key="3">
    <source>
        <dbReference type="PROSITE-ProRule" id="PRU00221"/>
    </source>
</evidence>
<dbReference type="RefSeq" id="WP_185792385.1">
    <property type="nucleotide sequence ID" value="NZ_VFOZ01000001.1"/>
</dbReference>
<evidence type="ECO:0000256" key="1">
    <source>
        <dbReference type="ARBA" id="ARBA00022574"/>
    </source>
</evidence>
<feature type="transmembrane region" description="Helical" evidence="5">
    <location>
        <begin position="483"/>
        <end position="506"/>
    </location>
</feature>
<dbReference type="SMART" id="SM00320">
    <property type="entry name" value="WD40"/>
    <property type="match status" value="13"/>
</dbReference>
<feature type="repeat" description="WD" evidence="3">
    <location>
        <begin position="1020"/>
        <end position="1054"/>
    </location>
</feature>
<feature type="repeat" description="WD" evidence="3">
    <location>
        <begin position="802"/>
        <end position="824"/>
    </location>
</feature>
<feature type="repeat" description="WD" evidence="3">
    <location>
        <begin position="566"/>
        <end position="607"/>
    </location>
</feature>
<dbReference type="InterPro" id="IPR001680">
    <property type="entry name" value="WD40_rpt"/>
</dbReference>
<organism evidence="7 8">
    <name type="scientific">Actinoallomurus bryophytorum</name>
    <dbReference type="NCBI Taxonomy" id="1490222"/>
    <lineage>
        <taxon>Bacteria</taxon>
        <taxon>Bacillati</taxon>
        <taxon>Actinomycetota</taxon>
        <taxon>Actinomycetes</taxon>
        <taxon>Streptosporangiales</taxon>
        <taxon>Thermomonosporaceae</taxon>
        <taxon>Actinoallomurus</taxon>
    </lineage>
</organism>
<dbReference type="Gene3D" id="2.130.10.10">
    <property type="entry name" value="YVTN repeat-like/Quinoprotein amine dehydrogenase"/>
    <property type="match status" value="6"/>
</dbReference>
<feature type="compositionally biased region" description="Basic and acidic residues" evidence="4">
    <location>
        <begin position="1"/>
        <end position="11"/>
    </location>
</feature>
<reference evidence="7 8" key="1">
    <citation type="submission" date="2019-06" db="EMBL/GenBank/DDBJ databases">
        <title>Sequencing the genomes of 1000 actinobacteria strains.</title>
        <authorList>
            <person name="Klenk H.-P."/>
        </authorList>
    </citation>
    <scope>NUCLEOTIDE SEQUENCE [LARGE SCALE GENOMIC DNA]</scope>
    <source>
        <strain evidence="7 8">DSM 102200</strain>
    </source>
</reference>
<dbReference type="InterPro" id="IPR015943">
    <property type="entry name" value="WD40/YVTN_repeat-like_dom_sf"/>
</dbReference>
<name>A0A543CQV3_9ACTN</name>
<dbReference type="InterPro" id="IPR019775">
    <property type="entry name" value="WD40_repeat_CS"/>
</dbReference>
<dbReference type="AlphaFoldDB" id="A0A543CQV3"/>
<protein>
    <submittedName>
        <fullName evidence="7">WD40 repeat protein</fullName>
    </submittedName>
</protein>
<dbReference type="EMBL" id="VFOZ01000001">
    <property type="protein sequence ID" value="TQL99370.1"/>
    <property type="molecule type" value="Genomic_DNA"/>
</dbReference>
<feature type="repeat" description="WD" evidence="3">
    <location>
        <begin position="744"/>
        <end position="785"/>
    </location>
</feature>
<dbReference type="InterPro" id="IPR020472">
    <property type="entry name" value="WD40_PAC1"/>
</dbReference>
<evidence type="ECO:0000256" key="5">
    <source>
        <dbReference type="SAM" id="Phobius"/>
    </source>
</evidence>
<keyword evidence="5" id="KW-0812">Transmembrane</keyword>
<keyword evidence="8" id="KW-1185">Reference proteome</keyword>
<keyword evidence="1 3" id="KW-0853">WD repeat</keyword>
<feature type="domain" description="Novel STAND NTPase 1" evidence="6">
    <location>
        <begin position="28"/>
        <end position="430"/>
    </location>
</feature>
<feature type="region of interest" description="Disordered" evidence="4">
    <location>
        <begin position="1"/>
        <end position="28"/>
    </location>
</feature>
<dbReference type="PROSITE" id="PS50294">
    <property type="entry name" value="WD_REPEATS_REGION"/>
    <property type="match status" value="8"/>
</dbReference>
<feature type="repeat" description="WD" evidence="3">
    <location>
        <begin position="701"/>
        <end position="742"/>
    </location>
</feature>
<feature type="repeat" description="WD" evidence="3">
    <location>
        <begin position="929"/>
        <end position="970"/>
    </location>
</feature>
<dbReference type="SUPFAM" id="SSF50998">
    <property type="entry name" value="Quinoprotein alcohol dehydrogenase-like"/>
    <property type="match status" value="1"/>
</dbReference>
<dbReference type="Pfam" id="PF00400">
    <property type="entry name" value="WD40"/>
    <property type="match status" value="11"/>
</dbReference>
<keyword evidence="2" id="KW-0677">Repeat</keyword>
<evidence type="ECO:0000256" key="4">
    <source>
        <dbReference type="SAM" id="MobiDB-lite"/>
    </source>
</evidence>
<dbReference type="PANTHER" id="PTHR44129">
    <property type="entry name" value="WD REPEAT-CONTAINING PROTEIN POP1"/>
    <property type="match status" value="1"/>
</dbReference>
<accession>A0A543CQV3</accession>
<feature type="repeat" description="WD" evidence="3">
    <location>
        <begin position="1101"/>
        <end position="1142"/>
    </location>
</feature>
<feature type="repeat" description="WD" evidence="3">
    <location>
        <begin position="1068"/>
        <end position="1099"/>
    </location>
</feature>
<evidence type="ECO:0000259" key="6">
    <source>
        <dbReference type="Pfam" id="PF20703"/>
    </source>
</evidence>
<dbReference type="SUPFAM" id="SSF50978">
    <property type="entry name" value="WD40 repeat-like"/>
    <property type="match status" value="1"/>
</dbReference>
<keyword evidence="5" id="KW-0472">Membrane</keyword>
<dbReference type="PROSITE" id="PS50082">
    <property type="entry name" value="WD_REPEATS_2"/>
    <property type="match status" value="11"/>
</dbReference>
<feature type="repeat" description="WD" evidence="3">
    <location>
        <begin position="835"/>
        <end position="867"/>
    </location>
</feature>
<dbReference type="InterPro" id="IPR036322">
    <property type="entry name" value="WD40_repeat_dom_sf"/>
</dbReference>
<feature type="repeat" description="WD" evidence="3">
    <location>
        <begin position="1144"/>
        <end position="1177"/>
    </location>
</feature>
<dbReference type="Proteomes" id="UP000316096">
    <property type="component" value="Unassembled WGS sequence"/>
</dbReference>
<proteinExistence type="predicted"/>
<sequence length="1214" mass="129629">MGDGDGHDRSSTRGGATLPPSRDDDTCPYQGLAPYEADSTAFFFGRARATRDLLGRLGPRLEDGGTILLVSGASGVGKSSLLRAGLMPAMAKGMLPVAGSEHWPCRLLTLTSRPLTMLAGILAEVYGERAETVRERLREEPHRVPPGPSERRLLLVVDQFEDLFCLVTDEEERQAFVRSLHALADAPHGAGVVIGVRADYWDRCAAYPQFAEAIQDGQVIVEPMTEEDLRLAITGPAAAAGMEIESGLVETILGELRAERSGGDRDEAGTLPLLSQTLLNTWERREKRLLTIRGFEESGRVRDSVRRTADAILEGMPAEDRKTALRIFRRMTLITAGGRAVRRRATLDEIHAAASARTPERRDRVEALLFAFAAQRLVTLYEDTAEIAHDALLIAWPTLRQWLEPDLTAQAVYDQLVEDAAEWAENHRDPAFLYRGARLLSVQDARSRWSRDADSFPPPGPTVEGFVAASAQAARRAGRRRGLVMAGLAVLSALALVAAGAAIVAAGNADHQRRLAVSRQLAAQSEVAGDPETAALLAVAAWRTAPTPEARVRMLDVAARPDRGTLSGHGRPITQLAFGPGGSVVAAGSDNGLVSLWDVASHRALAPPIVAAKSGCSAGFALAFSPAGKVLATACYRSLQFWDVSTHRPLGPALDTAESVEAMAFSPDGRALATSGYEGTTQVWDVAARRQSGTTIGRPNWSNGAQAVNAVAFSPDGKRLVTAGADDTARLWDTATHRQVGDAFTGHTGDVRAISVSPDGTTLATTSADGTARMWNLATHDQVGEALRDPDGRGALRGFHDVAFSPDGKRVITAGATGFTRLWDPADLRPVGPALADERQPVEHVAFSPDGRLVAGAGEDGVVLLWDPAIHRQAGATMSALSDVVFSPKGRTLAAAGPRTDAGSSDADLAVRLWDVATQRPVGRYLRSADGPASYVHAMRFSPDERTLTTASTDGTVRLWSTVTQRQIGTPVYSNRDDWRVTLSPDGRLLAFQHGLSIGFWDVAGRRETGPRITVPGRLISAVAFSPDGSTVAVAGDDRAVRLFDVASRRRTGAPLPGATDGAGPDDLAFSPDGRTLATTAANGTVRLWDVARHRPIGAALTGHTDAVYAIAFSPDGTTLATGSADDTLRLWDLRTHRQIGPSLTGHTGAIERVAYSPDGRTVATVGNDRTARLWNVALPADPAATVCADVGRPLSRAEWERYMPDERYRRICP</sequence>
<dbReference type="PRINTS" id="PR00320">
    <property type="entry name" value="GPROTEINBRPT"/>
</dbReference>
<dbReference type="InterPro" id="IPR049052">
    <property type="entry name" value="nSTAND1"/>
</dbReference>